<protein>
    <submittedName>
        <fullName evidence="3">VOC family protein</fullName>
    </submittedName>
</protein>
<dbReference type="InterPro" id="IPR037523">
    <property type="entry name" value="VOC_core"/>
</dbReference>
<dbReference type="Gene3D" id="3.10.180.10">
    <property type="entry name" value="2,3-Dihydroxybiphenyl 1,2-Dioxygenase, domain 1"/>
    <property type="match status" value="1"/>
</dbReference>
<accession>A0ABS3FX93</accession>
<sequence>MKLKRIGHIAIRVTDLDRAVQFYHNLGMTVVWKDPDWAYLKAGEDGLALLSPSYQHAGPHFGFVFSDRAEIQSAYDRLKAEGADVREIHDHRDGTASFYGKDPDGNWFEYLYEPTTINQLARTTS</sequence>
<dbReference type="InterPro" id="IPR018146">
    <property type="entry name" value="Glyoxalase_1_CS"/>
</dbReference>
<dbReference type="PROSITE" id="PS00934">
    <property type="entry name" value="GLYOXALASE_I_1"/>
    <property type="match status" value="1"/>
</dbReference>
<evidence type="ECO:0000313" key="3">
    <source>
        <dbReference type="EMBL" id="MBO0351753.1"/>
    </source>
</evidence>
<dbReference type="PANTHER" id="PTHR43048:SF3">
    <property type="entry name" value="METHYLMALONYL-COA EPIMERASE, MITOCHONDRIAL"/>
    <property type="match status" value="1"/>
</dbReference>
<dbReference type="InterPro" id="IPR004360">
    <property type="entry name" value="Glyas_Fos-R_dOase_dom"/>
</dbReference>
<name>A0ABS3FX93_9CYAN</name>
<evidence type="ECO:0000256" key="1">
    <source>
        <dbReference type="ARBA" id="ARBA00022723"/>
    </source>
</evidence>
<gene>
    <name evidence="3" type="ORF">J0895_22255</name>
</gene>
<keyword evidence="1" id="KW-0479">Metal-binding</keyword>
<dbReference type="SUPFAM" id="SSF54593">
    <property type="entry name" value="Glyoxalase/Bleomycin resistance protein/Dihydroxybiphenyl dioxygenase"/>
    <property type="match status" value="1"/>
</dbReference>
<dbReference type="InterPro" id="IPR051785">
    <property type="entry name" value="MMCE/EMCE_epimerase"/>
</dbReference>
<comment type="caution">
    <text evidence="3">The sequence shown here is derived from an EMBL/GenBank/DDBJ whole genome shotgun (WGS) entry which is preliminary data.</text>
</comment>
<dbReference type="EMBL" id="JAFLQW010000582">
    <property type="protein sequence ID" value="MBO0351753.1"/>
    <property type="molecule type" value="Genomic_DNA"/>
</dbReference>
<dbReference type="RefSeq" id="WP_207090184.1">
    <property type="nucleotide sequence ID" value="NZ_JAFLQW010000582.1"/>
</dbReference>
<proteinExistence type="predicted"/>
<reference evidence="3 4" key="1">
    <citation type="submission" date="2021-03" db="EMBL/GenBank/DDBJ databases">
        <title>Metabolic Capacity of the Antarctic Cyanobacterium Phormidium pseudopriestleyi that Sustains Oxygenic Photosynthesis in the Presence of Hydrogen Sulfide.</title>
        <authorList>
            <person name="Lumian J.E."/>
            <person name="Jungblut A.D."/>
            <person name="Dillon M.L."/>
            <person name="Hawes I."/>
            <person name="Doran P.T."/>
            <person name="Mackey T.J."/>
            <person name="Dick G.J."/>
            <person name="Grettenberger C.L."/>
            <person name="Sumner D.Y."/>
        </authorList>
    </citation>
    <scope>NUCLEOTIDE SEQUENCE [LARGE SCALE GENOMIC DNA]</scope>
    <source>
        <strain evidence="3 4">FRX01</strain>
    </source>
</reference>
<dbReference type="Proteomes" id="UP000664844">
    <property type="component" value="Unassembled WGS sequence"/>
</dbReference>
<keyword evidence="4" id="KW-1185">Reference proteome</keyword>
<evidence type="ECO:0000259" key="2">
    <source>
        <dbReference type="PROSITE" id="PS51819"/>
    </source>
</evidence>
<dbReference type="Pfam" id="PF00903">
    <property type="entry name" value="Glyoxalase"/>
    <property type="match status" value="1"/>
</dbReference>
<organism evidence="3 4">
    <name type="scientific">Phormidium pseudopriestleyi FRX01</name>
    <dbReference type="NCBI Taxonomy" id="1759528"/>
    <lineage>
        <taxon>Bacteria</taxon>
        <taxon>Bacillati</taxon>
        <taxon>Cyanobacteriota</taxon>
        <taxon>Cyanophyceae</taxon>
        <taxon>Oscillatoriophycideae</taxon>
        <taxon>Oscillatoriales</taxon>
        <taxon>Oscillatoriaceae</taxon>
        <taxon>Phormidium</taxon>
    </lineage>
</organism>
<dbReference type="InterPro" id="IPR029068">
    <property type="entry name" value="Glyas_Bleomycin-R_OHBP_Dase"/>
</dbReference>
<dbReference type="PANTHER" id="PTHR43048">
    <property type="entry name" value="METHYLMALONYL-COA EPIMERASE"/>
    <property type="match status" value="1"/>
</dbReference>
<evidence type="ECO:0000313" key="4">
    <source>
        <dbReference type="Proteomes" id="UP000664844"/>
    </source>
</evidence>
<feature type="domain" description="VOC" evidence="2">
    <location>
        <begin position="5"/>
        <end position="113"/>
    </location>
</feature>
<dbReference type="PROSITE" id="PS51819">
    <property type="entry name" value="VOC"/>
    <property type="match status" value="1"/>
</dbReference>
<dbReference type="CDD" id="cd06587">
    <property type="entry name" value="VOC"/>
    <property type="match status" value="1"/>
</dbReference>